<dbReference type="EMBL" id="QKWP01000118">
    <property type="protein sequence ID" value="RIB26906.1"/>
    <property type="molecule type" value="Genomic_DNA"/>
</dbReference>
<dbReference type="Proteomes" id="UP000266673">
    <property type="component" value="Unassembled WGS sequence"/>
</dbReference>
<keyword evidence="2" id="KW-1185">Reference proteome</keyword>
<name>A0A397W6E7_9GLOM</name>
<accession>A0A397W6E7</accession>
<comment type="caution">
    <text evidence="1">The sequence shown here is derived from an EMBL/GenBank/DDBJ whole genome shotgun (WGS) entry which is preliminary data.</text>
</comment>
<reference evidence="1 2" key="1">
    <citation type="submission" date="2018-06" db="EMBL/GenBank/DDBJ databases">
        <title>Comparative genomics reveals the genomic features of Rhizophagus irregularis, R. cerebriforme, R. diaphanum and Gigaspora rosea, and their symbiotic lifestyle signature.</title>
        <authorList>
            <person name="Morin E."/>
            <person name="San Clemente H."/>
            <person name="Chen E.C.H."/>
            <person name="De La Providencia I."/>
            <person name="Hainaut M."/>
            <person name="Kuo A."/>
            <person name="Kohler A."/>
            <person name="Murat C."/>
            <person name="Tang N."/>
            <person name="Roy S."/>
            <person name="Loubradou J."/>
            <person name="Henrissat B."/>
            <person name="Grigoriev I.V."/>
            <person name="Corradi N."/>
            <person name="Roux C."/>
            <person name="Martin F.M."/>
        </authorList>
    </citation>
    <scope>NUCLEOTIDE SEQUENCE [LARGE SCALE GENOMIC DNA]</scope>
    <source>
        <strain evidence="1 2">DAOM 194757</strain>
    </source>
</reference>
<organism evidence="1 2">
    <name type="scientific">Gigaspora rosea</name>
    <dbReference type="NCBI Taxonomy" id="44941"/>
    <lineage>
        <taxon>Eukaryota</taxon>
        <taxon>Fungi</taxon>
        <taxon>Fungi incertae sedis</taxon>
        <taxon>Mucoromycota</taxon>
        <taxon>Glomeromycotina</taxon>
        <taxon>Glomeromycetes</taxon>
        <taxon>Diversisporales</taxon>
        <taxon>Gigasporaceae</taxon>
        <taxon>Gigaspora</taxon>
    </lineage>
</organism>
<evidence type="ECO:0000313" key="1">
    <source>
        <dbReference type="EMBL" id="RIB26906.1"/>
    </source>
</evidence>
<gene>
    <name evidence="1" type="ORF">C2G38_2162084</name>
</gene>
<proteinExistence type="predicted"/>
<dbReference type="OrthoDB" id="10521448at2759"/>
<protein>
    <submittedName>
        <fullName evidence="1">Uncharacterized protein</fullName>
    </submittedName>
</protein>
<dbReference type="AlphaFoldDB" id="A0A397W6E7"/>
<sequence length="71" mass="8129">MKNYKVTQASNGDTVYRVSKHINLNPEKFSSRFVQHEGKKDHIVHVDDIISGDKDIWLEVVNKPVTAADKH</sequence>
<evidence type="ECO:0000313" key="2">
    <source>
        <dbReference type="Proteomes" id="UP000266673"/>
    </source>
</evidence>